<dbReference type="InterPro" id="IPR056396">
    <property type="entry name" value="HEAT_SCC3-SA"/>
</dbReference>
<dbReference type="InterPro" id="IPR013721">
    <property type="entry name" value="STAG"/>
</dbReference>
<evidence type="ECO:0000256" key="1">
    <source>
        <dbReference type="SAM" id="MobiDB-lite"/>
    </source>
</evidence>
<feature type="compositionally biased region" description="Basic and acidic residues" evidence="1">
    <location>
        <begin position="103"/>
        <end position="115"/>
    </location>
</feature>
<dbReference type="STRING" id="1408657.A0A0W4ZP04"/>
<accession>A0A0W4ZP04</accession>
<dbReference type="Pfam" id="PF21581">
    <property type="entry name" value="SCD"/>
    <property type="match status" value="1"/>
</dbReference>
<evidence type="ECO:0000259" key="2">
    <source>
        <dbReference type="PROSITE" id="PS51425"/>
    </source>
</evidence>
<dbReference type="InterPro" id="IPR039662">
    <property type="entry name" value="Cohesin_Scc3/SA"/>
</dbReference>
<dbReference type="EMBL" id="LFWA01000008">
    <property type="protein sequence ID" value="KTW30095.1"/>
    <property type="molecule type" value="Genomic_DNA"/>
</dbReference>
<keyword evidence="4" id="KW-1185">Reference proteome</keyword>
<dbReference type="SUPFAM" id="SSF48371">
    <property type="entry name" value="ARM repeat"/>
    <property type="match status" value="1"/>
</dbReference>
<dbReference type="InterPro" id="IPR016024">
    <property type="entry name" value="ARM-type_fold"/>
</dbReference>
<dbReference type="Pfam" id="PF24571">
    <property type="entry name" value="HEAT_SCC3-SA"/>
    <property type="match status" value="1"/>
</dbReference>
<reference evidence="4" key="1">
    <citation type="journal article" date="2016" name="Nat. Commun.">
        <title>Genome analysis of three Pneumocystis species reveals adaptation mechanisms to life exclusively in mammalian hosts.</title>
        <authorList>
            <person name="Ma L."/>
            <person name="Chen Z."/>
            <person name="Huang D.W."/>
            <person name="Kutty G."/>
            <person name="Ishihara M."/>
            <person name="Wang H."/>
            <person name="Abouelleil A."/>
            <person name="Bishop L."/>
            <person name="Davey E."/>
            <person name="Deng R."/>
            <person name="Deng X."/>
            <person name="Fan L."/>
            <person name="Fantoni G."/>
            <person name="Fitzgerald M."/>
            <person name="Gogineni E."/>
            <person name="Goldberg J.M."/>
            <person name="Handley G."/>
            <person name="Hu X."/>
            <person name="Huber C."/>
            <person name="Jiao X."/>
            <person name="Jones K."/>
            <person name="Levin J.Z."/>
            <person name="Liu Y."/>
            <person name="Macdonald P."/>
            <person name="Melnikov A."/>
            <person name="Raley C."/>
            <person name="Sassi M."/>
            <person name="Sherman B.T."/>
            <person name="Song X."/>
            <person name="Sykes S."/>
            <person name="Tran B."/>
            <person name="Walsh L."/>
            <person name="Xia Y."/>
            <person name="Yang J."/>
            <person name="Young S."/>
            <person name="Zeng Q."/>
            <person name="Zheng X."/>
            <person name="Stephens R."/>
            <person name="Nusbaum C."/>
            <person name="Birren B.W."/>
            <person name="Azadi P."/>
            <person name="Lempicki R.A."/>
            <person name="Cuomo C.A."/>
            <person name="Kovacs J.A."/>
        </authorList>
    </citation>
    <scope>NUCLEOTIDE SEQUENCE [LARGE SCALE GENOMIC DNA]</scope>
    <source>
        <strain evidence="4">RU7</strain>
    </source>
</reference>
<dbReference type="GO" id="GO:0007062">
    <property type="term" value="P:sister chromatid cohesion"/>
    <property type="evidence" value="ECO:0007669"/>
    <property type="project" value="UniProtKB-ARBA"/>
</dbReference>
<dbReference type="AlphaFoldDB" id="A0A0W4ZP04"/>
<feature type="compositionally biased region" description="Basic and acidic residues" evidence="1">
    <location>
        <begin position="1"/>
        <end position="10"/>
    </location>
</feature>
<sequence>MEIMERENGIRRSQRVPQQRKMFSGLQTGEELDMAASTGTETESNRDSTDEAAGTGDEYIDDTVHTGIIRARANHASRVGRTNRSEHAARSGHGKIAHKQSAPHRDQTDKGHGDTGDSLFEALTDRETSVEVHVQDWISRYEKNEGTAMLELINGILRCSGSEQKIEADQIADEDGAADTLWEIQEASKKEIKRDYPIISKTSRYKGFKKEINEFWECLVKEMAQREHLFNRPEFIGQLQIWVVAMSSSTLRSFRHTSTVISLAMVTGFCEVINCLEREEVAANKQYEGEKKKKYINEERMTVIEGKISALEQKIGFVKAAMNDFFDSVFVHRYRDVDPRIRSDCIHALGLWMVKLPSIFFDGTYLRYMGWVLSDISPLTRLEVVKALTKFYSNSEFIAGLRHFTERFKPRLIEMGLCEADPGIRCSSVALLNAVRLCGFLEDDEIDLICTLLFDVDSKIRKKACPFFLSKVDEVFETKVQEINSSVAKQGKNIQNGIMELDKIMWVKYKTIAELLVRLDETADHINSVNKENLVHKKHGSGEYLDIILESKFENRMHLLLMTICPEVEELKNWELLSEYLLYDHMVVSSESGSPKGPKYKFYQVCAPTGKEEVVLLEILYVCVYMDIISPNYDIKSKKRLSLYVEEHEESISRALLEMVPSLLKKYNSLTDGIVSILRLEQLMKLNVYQQFRQNKTYENLLNLIGKQFTKHPNNSIMKEAASSLLKAQEYDELASITQGKILEIQEEVVNELKNIRLNRNLKTAHLSNKIIENLTITLKRLDYISSISDCIQIFETESFSVFSVLFEIIEREVSSSNELEMVISSLRTLKWLYIWRVKHFIDCQNDIPYKEFNTIIADREELFDKLYLIIQDRKHYKIRYHAVFLLIDLYIVFSNFRKINTTQIFDESIFIIPEKAQDIIILTLNCYIKQYTKFNECKDVKLLIDEESDQEFMDDNDEKTALILERYMCEIAGKVVLAILSGAMDKKHISYLMENKGKLGLSYNHVIAELDSLKKSREIADDQNL</sequence>
<dbReference type="InterPro" id="IPR011989">
    <property type="entry name" value="ARM-like"/>
</dbReference>
<evidence type="ECO:0000313" key="3">
    <source>
        <dbReference type="EMBL" id="KTW30095.1"/>
    </source>
</evidence>
<dbReference type="GO" id="GO:0000785">
    <property type="term" value="C:chromatin"/>
    <property type="evidence" value="ECO:0007669"/>
    <property type="project" value="TreeGrafter"/>
</dbReference>
<dbReference type="Proteomes" id="UP000053447">
    <property type="component" value="Unassembled WGS sequence"/>
</dbReference>
<dbReference type="Pfam" id="PF08514">
    <property type="entry name" value="STAG"/>
    <property type="match status" value="1"/>
</dbReference>
<dbReference type="PANTHER" id="PTHR11199:SF0">
    <property type="entry name" value="LD34181P-RELATED"/>
    <property type="match status" value="1"/>
</dbReference>
<protein>
    <recommendedName>
        <fullName evidence="2">SCD domain-containing protein</fullName>
    </recommendedName>
</protein>
<dbReference type="InterPro" id="IPR020839">
    <property type="entry name" value="SCD"/>
</dbReference>
<feature type="compositionally biased region" description="Basic residues" evidence="1">
    <location>
        <begin position="90"/>
        <end position="102"/>
    </location>
</feature>
<evidence type="ECO:0000313" key="4">
    <source>
        <dbReference type="Proteomes" id="UP000053447"/>
    </source>
</evidence>
<feature type="domain" description="SCD" evidence="2">
    <location>
        <begin position="330"/>
        <end position="415"/>
    </location>
</feature>
<dbReference type="Gene3D" id="1.25.10.10">
    <property type="entry name" value="Leucine-rich Repeat Variant"/>
    <property type="match status" value="1"/>
</dbReference>
<dbReference type="PANTHER" id="PTHR11199">
    <property type="entry name" value="STROMAL ANTIGEN"/>
    <property type="match status" value="1"/>
</dbReference>
<dbReference type="GeneID" id="28940557"/>
<organism evidence="3 4">
    <name type="scientific">Pneumocystis jirovecii (strain RU7)</name>
    <name type="common">Human pneumocystis pneumonia agent</name>
    <dbReference type="NCBI Taxonomy" id="1408657"/>
    <lineage>
        <taxon>Eukaryota</taxon>
        <taxon>Fungi</taxon>
        <taxon>Dikarya</taxon>
        <taxon>Ascomycota</taxon>
        <taxon>Taphrinomycotina</taxon>
        <taxon>Pneumocystomycetes</taxon>
        <taxon>Pneumocystaceae</taxon>
        <taxon>Pneumocystis</taxon>
    </lineage>
</organism>
<dbReference type="GO" id="GO:0005634">
    <property type="term" value="C:nucleus"/>
    <property type="evidence" value="ECO:0007669"/>
    <property type="project" value="TreeGrafter"/>
</dbReference>
<dbReference type="RefSeq" id="XP_018229656.1">
    <property type="nucleotide sequence ID" value="XM_018374302.1"/>
</dbReference>
<gene>
    <name evidence="3" type="ORF">T551_02039</name>
</gene>
<dbReference type="VEuPathDB" id="FungiDB:T551_02039"/>
<dbReference type="GO" id="GO:0003682">
    <property type="term" value="F:chromatin binding"/>
    <property type="evidence" value="ECO:0007669"/>
    <property type="project" value="TreeGrafter"/>
</dbReference>
<dbReference type="OrthoDB" id="498590at2759"/>
<dbReference type="PROSITE" id="PS51425">
    <property type="entry name" value="SCD"/>
    <property type="match status" value="1"/>
</dbReference>
<proteinExistence type="predicted"/>
<name>A0A0W4ZP04_PNEJ7</name>
<dbReference type="GO" id="GO:0008278">
    <property type="term" value="C:cohesin complex"/>
    <property type="evidence" value="ECO:0007669"/>
    <property type="project" value="TreeGrafter"/>
</dbReference>
<comment type="caution">
    <text evidence="3">The sequence shown here is derived from an EMBL/GenBank/DDBJ whole genome shotgun (WGS) entry which is preliminary data.</text>
</comment>
<feature type="region of interest" description="Disordered" evidence="1">
    <location>
        <begin position="1"/>
        <end position="118"/>
    </location>
</feature>
<dbReference type="eggNOG" id="KOG2011">
    <property type="taxonomic scope" value="Eukaryota"/>
</dbReference>